<protein>
    <recommendedName>
        <fullName evidence="10">Thiamine pyrophosphokinase 1</fullName>
    </recommendedName>
    <alternativeName>
        <fullName evidence="11">Thiamin pyrophosphokinase 1</fullName>
    </alternativeName>
</protein>
<dbReference type="SUPFAM" id="SSF63862">
    <property type="entry name" value="Thiamin pyrophosphokinase, substrate-binding domain"/>
    <property type="match status" value="1"/>
</dbReference>
<dbReference type="SMART" id="SM00983">
    <property type="entry name" value="TPK_B1_binding"/>
    <property type="match status" value="1"/>
</dbReference>
<comment type="subunit">
    <text evidence="3">Homodimer.</text>
</comment>
<dbReference type="Gene3D" id="2.60.120.320">
    <property type="entry name" value="Thiamin pyrophosphokinase, thiamin-binding domain"/>
    <property type="match status" value="1"/>
</dbReference>
<evidence type="ECO:0000256" key="10">
    <source>
        <dbReference type="ARBA" id="ARBA00074758"/>
    </source>
</evidence>
<evidence type="ECO:0000256" key="2">
    <source>
        <dbReference type="ARBA" id="ARBA00006785"/>
    </source>
</evidence>
<comment type="similarity">
    <text evidence="2">Belongs to the thiamine pyrophosphokinase family.</text>
</comment>
<evidence type="ECO:0000256" key="6">
    <source>
        <dbReference type="ARBA" id="ARBA00022777"/>
    </source>
</evidence>
<dbReference type="RefSeq" id="XP_030755554.1">
    <property type="nucleotide sequence ID" value="XM_030899694.1"/>
</dbReference>
<proteinExistence type="inferred from homology"/>
<name>A0A6J2XXZ9_SITOR</name>
<dbReference type="InParanoid" id="A0A6J2XXZ9"/>
<evidence type="ECO:0000256" key="3">
    <source>
        <dbReference type="ARBA" id="ARBA00011738"/>
    </source>
</evidence>
<gene>
    <name evidence="14" type="primary">LOC115881948</name>
</gene>
<evidence type="ECO:0000256" key="5">
    <source>
        <dbReference type="ARBA" id="ARBA00022741"/>
    </source>
</evidence>
<sequence length="291" mass="33360">MYFYVVTIKGIAMIKNRAKILKDKILKMNNIDCHESLWTPCEDILRNFYEKNYAVVVLNCRIDLNVDHRKLLNLWTKAKLRITVDGGTRRWLKWLEAHEYETNNTVKPPDLITGDMDSLPPHLLSFFEEKGSKVIRTPDQNQTDFTKALRELKTHCEQNLIEVDTVFVLADTSGRFDQIIANINTLYKASEFLGDKKIYQIASNSISWLLQAGNHRISIPENLRRDKEWCALIPMGAPCIVTTTGLKWNLDKSTLNFGGMVSTSNTYSGEPYVTVSTDRPLLWSMGIEAIL</sequence>
<dbReference type="GO" id="GO:0016301">
    <property type="term" value="F:kinase activity"/>
    <property type="evidence" value="ECO:0007669"/>
    <property type="project" value="UniProtKB-KW"/>
</dbReference>
<keyword evidence="4" id="KW-0808">Transferase</keyword>
<evidence type="ECO:0000256" key="11">
    <source>
        <dbReference type="ARBA" id="ARBA00076797"/>
    </source>
</evidence>
<dbReference type="CDD" id="cd07995">
    <property type="entry name" value="TPK"/>
    <property type="match status" value="1"/>
</dbReference>
<comment type="pathway">
    <text evidence="1">Cofactor biosynthesis; thiamine diphosphate biosynthesis; thiamine diphosphate from thiamine: step 1/1.</text>
</comment>
<evidence type="ECO:0000256" key="4">
    <source>
        <dbReference type="ARBA" id="ARBA00022679"/>
    </source>
</evidence>
<dbReference type="GO" id="GO:0005829">
    <property type="term" value="C:cytosol"/>
    <property type="evidence" value="ECO:0007669"/>
    <property type="project" value="UniProtKB-ARBA"/>
</dbReference>
<dbReference type="Gene3D" id="3.40.50.10240">
    <property type="entry name" value="Thiamin pyrophosphokinase, catalytic domain"/>
    <property type="match status" value="1"/>
</dbReference>
<dbReference type="KEGG" id="soy:115881948"/>
<dbReference type="GO" id="GO:0005524">
    <property type="term" value="F:ATP binding"/>
    <property type="evidence" value="ECO:0007669"/>
    <property type="project" value="UniProtKB-KW"/>
</dbReference>
<dbReference type="AlphaFoldDB" id="A0A6J2XXZ9"/>
<comment type="function">
    <text evidence="9">Catalyzes the phosphorylation of thiamine to thiamine pyrophosphate (TPP) utilizing UTP and therefore links the biosynthesis of TPP to pyrimidines metabolism. By producing thiamine pyrophosphate, a cofactor of the mitochondrial pyruvate dehydrogenase indirectly regulates pyruvate oxidation and lipogenesis. Although it can also catalyze thiamine phosphorylation using ATP and CTP in vitro, it does so with significantly lower efficiency and without physiological relevance evidence.</text>
</comment>
<evidence type="ECO:0000256" key="9">
    <source>
        <dbReference type="ARBA" id="ARBA00055888"/>
    </source>
</evidence>
<evidence type="ECO:0000313" key="14">
    <source>
        <dbReference type="RefSeq" id="XP_030755554.1"/>
    </source>
</evidence>
<keyword evidence="6" id="KW-0418">Kinase</keyword>
<dbReference type="FunFam" id="2.60.120.320:FF:000002">
    <property type="entry name" value="Thiamine pyrophosphokinase"/>
    <property type="match status" value="1"/>
</dbReference>
<dbReference type="GO" id="GO:0009229">
    <property type="term" value="P:thiamine diphosphate biosynthetic process"/>
    <property type="evidence" value="ECO:0007669"/>
    <property type="project" value="InterPro"/>
</dbReference>
<organism evidence="13 14">
    <name type="scientific">Sitophilus oryzae</name>
    <name type="common">Rice weevil</name>
    <name type="synonym">Curculio oryzae</name>
    <dbReference type="NCBI Taxonomy" id="7048"/>
    <lineage>
        <taxon>Eukaryota</taxon>
        <taxon>Metazoa</taxon>
        <taxon>Ecdysozoa</taxon>
        <taxon>Arthropoda</taxon>
        <taxon>Hexapoda</taxon>
        <taxon>Insecta</taxon>
        <taxon>Pterygota</taxon>
        <taxon>Neoptera</taxon>
        <taxon>Endopterygota</taxon>
        <taxon>Coleoptera</taxon>
        <taxon>Polyphaga</taxon>
        <taxon>Cucujiformia</taxon>
        <taxon>Curculionidae</taxon>
        <taxon>Dryophthorinae</taxon>
        <taxon>Sitophilus</taxon>
    </lineage>
</organism>
<evidence type="ECO:0000259" key="12">
    <source>
        <dbReference type="SMART" id="SM00983"/>
    </source>
</evidence>
<dbReference type="InterPro" id="IPR036759">
    <property type="entry name" value="TPK_catalytic_sf"/>
</dbReference>
<comment type="catalytic activity">
    <reaction evidence="8">
        <text>thiamine + UTP = thiamine diphosphate + UMP + H(+)</text>
        <dbReference type="Rhea" id="RHEA:79423"/>
        <dbReference type="ChEBI" id="CHEBI:15378"/>
        <dbReference type="ChEBI" id="CHEBI:18385"/>
        <dbReference type="ChEBI" id="CHEBI:46398"/>
        <dbReference type="ChEBI" id="CHEBI:57865"/>
        <dbReference type="ChEBI" id="CHEBI:58937"/>
    </reaction>
    <physiologicalReaction direction="left-to-right" evidence="8">
        <dbReference type="Rhea" id="RHEA:79424"/>
    </physiologicalReaction>
</comment>
<dbReference type="Pfam" id="PF04263">
    <property type="entry name" value="TPK_catalytic"/>
    <property type="match status" value="1"/>
</dbReference>
<dbReference type="InterPro" id="IPR006282">
    <property type="entry name" value="Thi_PPkinase"/>
</dbReference>
<keyword evidence="13" id="KW-1185">Reference proteome</keyword>
<dbReference type="PANTHER" id="PTHR13622:SF8">
    <property type="entry name" value="THIAMIN PYROPHOSPHOKINASE 1"/>
    <property type="match status" value="1"/>
</dbReference>
<dbReference type="PANTHER" id="PTHR13622">
    <property type="entry name" value="THIAMIN PYROPHOSPHOKINASE"/>
    <property type="match status" value="1"/>
</dbReference>
<dbReference type="GO" id="GO:0006772">
    <property type="term" value="P:thiamine metabolic process"/>
    <property type="evidence" value="ECO:0007669"/>
    <property type="project" value="InterPro"/>
</dbReference>
<evidence type="ECO:0000256" key="8">
    <source>
        <dbReference type="ARBA" id="ARBA00050898"/>
    </source>
</evidence>
<dbReference type="SUPFAM" id="SSF63999">
    <property type="entry name" value="Thiamin pyrophosphokinase, catalytic domain"/>
    <property type="match status" value="1"/>
</dbReference>
<dbReference type="FunFam" id="3.40.50.10240:FF:000006">
    <property type="entry name" value="Thiamin pyrophosphokinase 1"/>
    <property type="match status" value="1"/>
</dbReference>
<dbReference type="Pfam" id="PF04265">
    <property type="entry name" value="TPK_B1_binding"/>
    <property type="match status" value="1"/>
</dbReference>
<dbReference type="GO" id="GO:0004788">
    <property type="term" value="F:thiamine diphosphokinase activity"/>
    <property type="evidence" value="ECO:0007669"/>
    <property type="project" value="InterPro"/>
</dbReference>
<dbReference type="FunCoup" id="A0A6J2XXZ9">
    <property type="interactions" value="458"/>
</dbReference>
<dbReference type="NCBIfam" id="TIGR01378">
    <property type="entry name" value="thi_PPkinase"/>
    <property type="match status" value="1"/>
</dbReference>
<accession>A0A6J2XXZ9</accession>
<dbReference type="GO" id="GO:0030975">
    <property type="term" value="F:thiamine binding"/>
    <property type="evidence" value="ECO:0007669"/>
    <property type="project" value="InterPro"/>
</dbReference>
<dbReference type="OrthoDB" id="25149at2759"/>
<keyword evidence="7" id="KW-0067">ATP-binding</keyword>
<evidence type="ECO:0000256" key="1">
    <source>
        <dbReference type="ARBA" id="ARBA00005078"/>
    </source>
</evidence>
<dbReference type="InterPro" id="IPR007373">
    <property type="entry name" value="Thiamin_PyroPKinase_B1-bd"/>
</dbReference>
<reference evidence="14" key="1">
    <citation type="submission" date="2025-08" db="UniProtKB">
        <authorList>
            <consortium name="RefSeq"/>
        </authorList>
    </citation>
    <scope>IDENTIFICATION</scope>
    <source>
        <tissue evidence="14">Gonads</tissue>
    </source>
</reference>
<evidence type="ECO:0000313" key="13">
    <source>
        <dbReference type="Proteomes" id="UP000504635"/>
    </source>
</evidence>
<keyword evidence="5" id="KW-0547">Nucleotide-binding</keyword>
<dbReference type="InterPro" id="IPR007371">
    <property type="entry name" value="TPK_catalytic"/>
</dbReference>
<dbReference type="InterPro" id="IPR036371">
    <property type="entry name" value="TPK_B1-bd_sf"/>
</dbReference>
<dbReference type="GeneID" id="115881948"/>
<dbReference type="Proteomes" id="UP000504635">
    <property type="component" value="Unplaced"/>
</dbReference>
<feature type="domain" description="Thiamin pyrophosphokinase thiamin-binding" evidence="12">
    <location>
        <begin position="213"/>
        <end position="281"/>
    </location>
</feature>
<evidence type="ECO:0000256" key="7">
    <source>
        <dbReference type="ARBA" id="ARBA00022840"/>
    </source>
</evidence>